<comment type="caution">
    <text evidence="1">The sequence shown here is derived from an EMBL/GenBank/DDBJ whole genome shotgun (WGS) entry which is preliminary data.</text>
</comment>
<dbReference type="OrthoDB" id="5117987at2"/>
<gene>
    <name evidence="1" type="ORF">CLV74_10325</name>
</gene>
<reference evidence="1 2" key="1">
    <citation type="submission" date="2018-03" db="EMBL/GenBank/DDBJ databases">
        <title>Genomic Encyclopedia of Archaeal and Bacterial Type Strains, Phase II (KMG-II): from individual species to whole genera.</title>
        <authorList>
            <person name="Goeker M."/>
        </authorList>
    </citation>
    <scope>NUCLEOTIDE SEQUENCE [LARGE SCALE GENOMIC DNA]</scope>
    <source>
        <strain evidence="1 2">DSM 100212</strain>
    </source>
</reference>
<keyword evidence="2" id="KW-1185">Reference proteome</keyword>
<evidence type="ECO:0000313" key="1">
    <source>
        <dbReference type="EMBL" id="PRY91442.1"/>
    </source>
</evidence>
<name>A0A2T0WXL8_9RHOB</name>
<proteinExistence type="predicted"/>
<protein>
    <recommendedName>
        <fullName evidence="3">YCII-related domain-containing protein</fullName>
    </recommendedName>
</protein>
<dbReference type="RefSeq" id="WP_106263117.1">
    <property type="nucleotide sequence ID" value="NZ_PVTQ01000003.1"/>
</dbReference>
<dbReference type="InterPro" id="IPR011008">
    <property type="entry name" value="Dimeric_a/b-barrel"/>
</dbReference>
<sequence length="110" mass="11587">MPKFLFVYHGGEQPGSPDEAVNTIKAWNRWVAHHPGVWIDEGFPVGQSHTVSVSGTVPNGGANPTMGISVIEVPTLQEALDIASGCPMIAMGGSVEVAEAHEIPEISGRE</sequence>
<accession>A0A2T0WXL8</accession>
<evidence type="ECO:0008006" key="3">
    <source>
        <dbReference type="Google" id="ProtNLM"/>
    </source>
</evidence>
<dbReference type="AlphaFoldDB" id="A0A2T0WXL8"/>
<dbReference type="Proteomes" id="UP000238392">
    <property type="component" value="Unassembled WGS sequence"/>
</dbReference>
<organism evidence="1 2">
    <name type="scientific">Donghicola tyrosinivorans</name>
    <dbReference type="NCBI Taxonomy" id="1652492"/>
    <lineage>
        <taxon>Bacteria</taxon>
        <taxon>Pseudomonadati</taxon>
        <taxon>Pseudomonadota</taxon>
        <taxon>Alphaproteobacteria</taxon>
        <taxon>Rhodobacterales</taxon>
        <taxon>Roseobacteraceae</taxon>
        <taxon>Donghicola</taxon>
    </lineage>
</organism>
<dbReference type="EMBL" id="PVTQ01000003">
    <property type="protein sequence ID" value="PRY91442.1"/>
    <property type="molecule type" value="Genomic_DNA"/>
</dbReference>
<dbReference type="SUPFAM" id="SSF54909">
    <property type="entry name" value="Dimeric alpha+beta barrel"/>
    <property type="match status" value="1"/>
</dbReference>
<dbReference type="Gene3D" id="3.30.70.1060">
    <property type="entry name" value="Dimeric alpha+beta barrel"/>
    <property type="match status" value="1"/>
</dbReference>
<evidence type="ECO:0000313" key="2">
    <source>
        <dbReference type="Proteomes" id="UP000238392"/>
    </source>
</evidence>